<sequence length="226" mass="24631">MYPPPRYLAAAARVAQLTFNSSGGGVTTNTLAQRMCALRKRALAIAGPSSSSGPNATTPEGTPKKRMGRPPKAKAEGGNGTPSKKARKSKIIKSEPIIPDQEDDTDEIGDLMINFKDDAPTTPPRTPLKPAEPYTPSHTASGHEKAKHGRVEKKQQSRVSPRKRNVVTTYDDPDILELKEFLRGDDEIDGVERTATEHAFGVVLGEQKTEIDLDDDDEDEYVPDEL</sequence>
<protein>
    <submittedName>
        <fullName evidence="2">Uncharacterized protein</fullName>
    </submittedName>
</protein>
<proteinExistence type="predicted"/>
<dbReference type="Proteomes" id="UP000750711">
    <property type="component" value="Unassembled WGS sequence"/>
</dbReference>
<evidence type="ECO:0000313" key="3">
    <source>
        <dbReference type="Proteomes" id="UP000750711"/>
    </source>
</evidence>
<reference evidence="2" key="1">
    <citation type="submission" date="2021-03" db="EMBL/GenBank/DDBJ databases">
        <title>Comparative genomics and phylogenomic investigation of the class Geoglossomycetes provide insights into ecological specialization and systematics.</title>
        <authorList>
            <person name="Melie T."/>
            <person name="Pirro S."/>
            <person name="Miller A.N."/>
            <person name="Quandt A."/>
        </authorList>
    </citation>
    <scope>NUCLEOTIDE SEQUENCE</scope>
    <source>
        <strain evidence="2">CAQ_001_2017</strain>
    </source>
</reference>
<dbReference type="AlphaFoldDB" id="A0A9P8IEM3"/>
<evidence type="ECO:0000256" key="1">
    <source>
        <dbReference type="SAM" id="MobiDB-lite"/>
    </source>
</evidence>
<name>A0A9P8IEM3_9PEZI</name>
<gene>
    <name evidence="2" type="ORF">GP486_008136</name>
</gene>
<feature type="compositionally biased region" description="Polar residues" evidence="1">
    <location>
        <begin position="48"/>
        <end position="60"/>
    </location>
</feature>
<feature type="compositionally biased region" description="Acidic residues" evidence="1">
    <location>
        <begin position="100"/>
        <end position="109"/>
    </location>
</feature>
<accession>A0A9P8IEM3</accession>
<evidence type="ECO:0000313" key="2">
    <source>
        <dbReference type="EMBL" id="KAH0548135.1"/>
    </source>
</evidence>
<comment type="caution">
    <text evidence="2">The sequence shown here is derived from an EMBL/GenBank/DDBJ whole genome shotgun (WGS) entry which is preliminary data.</text>
</comment>
<dbReference type="EMBL" id="JAGHQM010002806">
    <property type="protein sequence ID" value="KAH0548135.1"/>
    <property type="molecule type" value="Genomic_DNA"/>
</dbReference>
<organism evidence="2 3">
    <name type="scientific">Trichoglossum hirsutum</name>
    <dbReference type="NCBI Taxonomy" id="265104"/>
    <lineage>
        <taxon>Eukaryota</taxon>
        <taxon>Fungi</taxon>
        <taxon>Dikarya</taxon>
        <taxon>Ascomycota</taxon>
        <taxon>Pezizomycotina</taxon>
        <taxon>Geoglossomycetes</taxon>
        <taxon>Geoglossales</taxon>
        <taxon>Geoglossaceae</taxon>
        <taxon>Trichoglossum</taxon>
    </lineage>
</organism>
<feature type="region of interest" description="Disordered" evidence="1">
    <location>
        <begin position="43"/>
        <end position="166"/>
    </location>
</feature>
<keyword evidence="3" id="KW-1185">Reference proteome</keyword>